<organism evidence="1">
    <name type="scientific">marine sediment metagenome</name>
    <dbReference type="NCBI Taxonomy" id="412755"/>
    <lineage>
        <taxon>unclassified sequences</taxon>
        <taxon>metagenomes</taxon>
        <taxon>ecological metagenomes</taxon>
    </lineage>
</organism>
<gene>
    <name evidence="1" type="ORF">LCGC14_2900240</name>
</gene>
<dbReference type="AlphaFoldDB" id="A0A0F9AKR8"/>
<dbReference type="EMBL" id="LAZR01057077">
    <property type="protein sequence ID" value="KKK72801.1"/>
    <property type="molecule type" value="Genomic_DNA"/>
</dbReference>
<feature type="non-terminal residue" evidence="1">
    <location>
        <position position="1"/>
    </location>
</feature>
<comment type="caution">
    <text evidence="1">The sequence shown here is derived from an EMBL/GenBank/DDBJ whole genome shotgun (WGS) entry which is preliminary data.</text>
</comment>
<reference evidence="1" key="1">
    <citation type="journal article" date="2015" name="Nature">
        <title>Complex archaea that bridge the gap between prokaryotes and eukaryotes.</title>
        <authorList>
            <person name="Spang A."/>
            <person name="Saw J.H."/>
            <person name="Jorgensen S.L."/>
            <person name="Zaremba-Niedzwiedzka K."/>
            <person name="Martijn J."/>
            <person name="Lind A.E."/>
            <person name="van Eijk R."/>
            <person name="Schleper C."/>
            <person name="Guy L."/>
            <person name="Ettema T.J."/>
        </authorList>
    </citation>
    <scope>NUCLEOTIDE SEQUENCE</scope>
</reference>
<evidence type="ECO:0000313" key="1">
    <source>
        <dbReference type="EMBL" id="KKK72801.1"/>
    </source>
</evidence>
<sequence>PLIIEQLLPKYEEVFCKYVPNLVDNRPGFFGMAWQRLHSIYFNLINFFKTENELEKLSIYYQRAAELAFSEKEGSELNINHLQHKITVNLNNQEIEEVKGNFNLLQHAFIEFNENFDEIHPCVPIWTLLEDLTHLSECSITNFDREIRRLNEHFSQFQIEIPDDLSEIIRNFELSRGSYIQLTTTENLSRCQTLFNDCLNKLSEIASRTIEMDAPLITNIIDRLVWFEEDSLRDIATQRNIQFSVEARRRRGYSEYSGEDEELQLWKEVINFLKNLSLKKLFPDHLPDENVINRRLFELLEGQFDNVFLEKIIMERVHIDLEVDSKIAIEVKKIRTNTKKDELVGQIIEDIRIAEYPYGILFGIDCTPTKKFRGYNEH</sequence>
<proteinExistence type="predicted"/>
<protein>
    <submittedName>
        <fullName evidence="1">Uncharacterized protein</fullName>
    </submittedName>
</protein>
<name>A0A0F9AKR8_9ZZZZ</name>
<accession>A0A0F9AKR8</accession>